<name>A0A1R3JDJ5_9ROSI</name>
<reference evidence="3" key="1">
    <citation type="submission" date="2013-09" db="EMBL/GenBank/DDBJ databases">
        <title>Corchorus olitorius genome sequencing.</title>
        <authorList>
            <person name="Alam M."/>
            <person name="Haque M.S."/>
            <person name="Islam M.S."/>
            <person name="Emdad E.M."/>
            <person name="Islam M.M."/>
            <person name="Ahmed B."/>
            <person name="Halim A."/>
            <person name="Hossen Q.M.M."/>
            <person name="Hossain M.Z."/>
            <person name="Ahmed R."/>
            <person name="Khan M.M."/>
            <person name="Islam R."/>
            <person name="Rashid M.M."/>
            <person name="Khan S.A."/>
            <person name="Rahman M.S."/>
            <person name="Alam M."/>
            <person name="Yahiya A.S."/>
            <person name="Khan M.S."/>
            <person name="Azam M.S."/>
            <person name="Haque T."/>
            <person name="Lashkar M.Z.H."/>
            <person name="Akhand A.I."/>
            <person name="Morshed G."/>
            <person name="Roy S."/>
            <person name="Uddin K.S."/>
            <person name="Rabeya T."/>
            <person name="Hossain A.S."/>
            <person name="Chowdhury A."/>
            <person name="Snigdha A.R."/>
            <person name="Mortoza M.S."/>
            <person name="Matin S.A."/>
            <person name="Hoque S.M.E."/>
            <person name="Islam M.K."/>
            <person name="Roy D.K."/>
            <person name="Haider R."/>
            <person name="Moosa M.M."/>
            <person name="Elias S.M."/>
            <person name="Hasan A.M."/>
            <person name="Jahan S."/>
            <person name="Shafiuddin M."/>
            <person name="Mahmood N."/>
            <person name="Shommy N.S."/>
        </authorList>
    </citation>
    <scope>NUCLEOTIDE SEQUENCE [LARGE SCALE GENOMIC DNA]</scope>
    <source>
        <strain evidence="3">cv. O-4</strain>
    </source>
</reference>
<dbReference type="Proteomes" id="UP000187203">
    <property type="component" value="Unassembled WGS sequence"/>
</dbReference>
<evidence type="ECO:0000313" key="3">
    <source>
        <dbReference type="Proteomes" id="UP000187203"/>
    </source>
</evidence>
<organism evidence="2 3">
    <name type="scientific">Corchorus olitorius</name>
    <dbReference type="NCBI Taxonomy" id="93759"/>
    <lineage>
        <taxon>Eukaryota</taxon>
        <taxon>Viridiplantae</taxon>
        <taxon>Streptophyta</taxon>
        <taxon>Embryophyta</taxon>
        <taxon>Tracheophyta</taxon>
        <taxon>Spermatophyta</taxon>
        <taxon>Magnoliopsida</taxon>
        <taxon>eudicotyledons</taxon>
        <taxon>Gunneridae</taxon>
        <taxon>Pentapetalae</taxon>
        <taxon>rosids</taxon>
        <taxon>malvids</taxon>
        <taxon>Malvales</taxon>
        <taxon>Malvaceae</taxon>
        <taxon>Grewioideae</taxon>
        <taxon>Apeibeae</taxon>
        <taxon>Corchorus</taxon>
    </lineage>
</organism>
<dbReference type="Pfam" id="PF04043">
    <property type="entry name" value="PMEI"/>
    <property type="match status" value="1"/>
</dbReference>
<proteinExistence type="predicted"/>
<evidence type="ECO:0000313" key="2">
    <source>
        <dbReference type="EMBL" id="OMO92902.1"/>
    </source>
</evidence>
<dbReference type="InterPro" id="IPR035513">
    <property type="entry name" value="Invertase/methylesterase_inhib"/>
</dbReference>
<dbReference type="SUPFAM" id="SSF101148">
    <property type="entry name" value="Plant invertase/pectin methylesterase inhibitor"/>
    <property type="match status" value="1"/>
</dbReference>
<dbReference type="GO" id="GO:0004857">
    <property type="term" value="F:enzyme inhibitor activity"/>
    <property type="evidence" value="ECO:0007669"/>
    <property type="project" value="InterPro"/>
</dbReference>
<dbReference type="EMBL" id="AWUE01016322">
    <property type="protein sequence ID" value="OMO92902.1"/>
    <property type="molecule type" value="Genomic_DNA"/>
</dbReference>
<keyword evidence="3" id="KW-1185">Reference proteome</keyword>
<protein>
    <submittedName>
        <fullName evidence="2">Pectinesterase inhibitor</fullName>
    </submittedName>
</protein>
<dbReference type="SMART" id="SM00856">
    <property type="entry name" value="PMEI"/>
    <property type="match status" value="1"/>
</dbReference>
<sequence length="170" mass="18823">MVLNQNFSSAATAQGGESLISKACKESRNPDLCKSTLETDPLTKKTESYNSLCRVAMVVAISKIKKVSFLLAKSLAKESDFRNKSGIMVCTQRYDNALYALNMTTIPAFDEKNYYEAYHAISIAGYCATACNDVCNEGSHTMFQQHNYEIYAFTSVVQSLLIKLVPADQL</sequence>
<comment type="caution">
    <text evidence="2">The sequence shown here is derived from an EMBL/GenBank/DDBJ whole genome shotgun (WGS) entry which is preliminary data.</text>
</comment>
<gene>
    <name evidence="2" type="ORF">COLO4_17218</name>
</gene>
<accession>A0A1R3JDJ5</accession>
<dbReference type="PANTHER" id="PTHR31890">
    <property type="entry name" value="PLANT INVERTASE/PECTIN METHYLESTERASE INHIBITOR SUPERFAMILY PROTEIN"/>
    <property type="match status" value="1"/>
</dbReference>
<dbReference type="InterPro" id="IPR006501">
    <property type="entry name" value="Pectinesterase_inhib_dom"/>
</dbReference>
<feature type="domain" description="Pectinesterase inhibitor" evidence="1">
    <location>
        <begin position="15"/>
        <end position="160"/>
    </location>
</feature>
<dbReference type="NCBIfam" id="TIGR01614">
    <property type="entry name" value="PME_inhib"/>
    <property type="match status" value="1"/>
</dbReference>
<dbReference type="PANTHER" id="PTHR31890:SF9">
    <property type="entry name" value="PLANT INVERTASE_PECTIN METHYLESTERASE INHIBITOR SUPERFAMILY PROTEIN"/>
    <property type="match status" value="1"/>
</dbReference>
<dbReference type="Gene3D" id="1.20.140.40">
    <property type="entry name" value="Invertase/pectin methylesterase inhibitor family protein"/>
    <property type="match status" value="1"/>
</dbReference>
<dbReference type="OrthoDB" id="764172at2759"/>
<evidence type="ECO:0000259" key="1">
    <source>
        <dbReference type="SMART" id="SM00856"/>
    </source>
</evidence>
<dbReference type="AlphaFoldDB" id="A0A1R3JDJ5"/>